<sequence length="268" mass="29962">MFVALHVLQDSEALRFHASSPPMNSPRIVNCPSPEHGDSGSDHEFLVELDPKSTNPQLSSWALNEDEKKSKGPNKREEGELEPDLEVETTFASEPEWNREPEPDPKSKTGCEAESFPKSEDKLVEEKHLESDNGQREVESENLDQVKQGSVVIEAEFLDKSMDVAKEIKASSDDVGLSESQDVSIILGNYTKDERDVVADEGDKLEDSLVGEREQGNGMDDKNSLESSVQLDDECKESKGIDHEVKTRDFDVSDKELHDLYCIELPSR</sequence>
<feature type="region of interest" description="Disordered" evidence="1">
    <location>
        <begin position="17"/>
        <end position="145"/>
    </location>
</feature>
<reference evidence="2 3" key="1">
    <citation type="journal article" date="2021" name="Hortic Res">
        <title>The domestication of Cucurbita argyrosperma as revealed by the genome of its wild relative.</title>
        <authorList>
            <person name="Barrera-Redondo J."/>
            <person name="Sanchez-de la Vega G."/>
            <person name="Aguirre-Liguori J.A."/>
            <person name="Castellanos-Morales G."/>
            <person name="Gutierrez-Guerrero Y.T."/>
            <person name="Aguirre-Dugua X."/>
            <person name="Aguirre-Planter E."/>
            <person name="Tenaillon M.I."/>
            <person name="Lira-Saade R."/>
            <person name="Eguiarte L.E."/>
        </authorList>
    </citation>
    <scope>NUCLEOTIDE SEQUENCE [LARGE SCALE GENOMIC DNA]</scope>
    <source>
        <strain evidence="2">JBR-2021</strain>
    </source>
</reference>
<feature type="compositionally biased region" description="Basic and acidic residues" evidence="1">
    <location>
        <begin position="65"/>
        <end position="78"/>
    </location>
</feature>
<comment type="caution">
    <text evidence="2">The sequence shown here is derived from an EMBL/GenBank/DDBJ whole genome shotgun (WGS) entry which is preliminary data.</text>
</comment>
<evidence type="ECO:0000256" key="1">
    <source>
        <dbReference type="SAM" id="MobiDB-lite"/>
    </source>
</evidence>
<accession>A0AAV6NDS5</accession>
<feature type="compositionally biased region" description="Basic and acidic residues" evidence="1">
    <location>
        <begin position="35"/>
        <end position="51"/>
    </location>
</feature>
<feature type="non-terminal residue" evidence="2">
    <location>
        <position position="1"/>
    </location>
</feature>
<organism evidence="2 3">
    <name type="scientific">Cucurbita argyrosperma subsp. sororia</name>
    <dbReference type="NCBI Taxonomy" id="37648"/>
    <lineage>
        <taxon>Eukaryota</taxon>
        <taxon>Viridiplantae</taxon>
        <taxon>Streptophyta</taxon>
        <taxon>Embryophyta</taxon>
        <taxon>Tracheophyta</taxon>
        <taxon>Spermatophyta</taxon>
        <taxon>Magnoliopsida</taxon>
        <taxon>eudicotyledons</taxon>
        <taxon>Gunneridae</taxon>
        <taxon>Pentapetalae</taxon>
        <taxon>rosids</taxon>
        <taxon>fabids</taxon>
        <taxon>Cucurbitales</taxon>
        <taxon>Cucurbitaceae</taxon>
        <taxon>Cucurbiteae</taxon>
        <taxon>Cucurbita</taxon>
    </lineage>
</organism>
<gene>
    <name evidence="2" type="ORF">SDJN03_10076</name>
</gene>
<evidence type="ECO:0000313" key="2">
    <source>
        <dbReference type="EMBL" id="KAG6596896.1"/>
    </source>
</evidence>
<dbReference type="EMBL" id="JAGKQH010000006">
    <property type="protein sequence ID" value="KAG6596896.1"/>
    <property type="molecule type" value="Genomic_DNA"/>
</dbReference>
<feature type="compositionally biased region" description="Basic and acidic residues" evidence="1">
    <location>
        <begin position="203"/>
        <end position="224"/>
    </location>
</feature>
<name>A0AAV6NDS5_9ROSI</name>
<feature type="region of interest" description="Disordered" evidence="1">
    <location>
        <begin position="203"/>
        <end position="237"/>
    </location>
</feature>
<dbReference type="AlphaFoldDB" id="A0AAV6NDS5"/>
<protein>
    <submittedName>
        <fullName evidence="2">Uncharacterized protein</fullName>
    </submittedName>
</protein>
<keyword evidence="3" id="KW-1185">Reference proteome</keyword>
<dbReference type="Proteomes" id="UP000685013">
    <property type="component" value="Chromosome 6"/>
</dbReference>
<evidence type="ECO:0000313" key="3">
    <source>
        <dbReference type="Proteomes" id="UP000685013"/>
    </source>
</evidence>
<feature type="compositionally biased region" description="Polar residues" evidence="1">
    <location>
        <begin position="52"/>
        <end position="62"/>
    </location>
</feature>
<proteinExistence type="predicted"/>
<feature type="compositionally biased region" description="Basic and acidic residues" evidence="1">
    <location>
        <begin position="96"/>
        <end position="139"/>
    </location>
</feature>